<dbReference type="Gene3D" id="3.30.60.10">
    <property type="entry name" value="Endochitinase-like"/>
    <property type="match status" value="1"/>
</dbReference>
<feature type="domain" description="NodB homology" evidence="11">
    <location>
        <begin position="114"/>
        <end position="311"/>
    </location>
</feature>
<evidence type="ECO:0000256" key="5">
    <source>
        <dbReference type="ARBA" id="ARBA00022801"/>
    </source>
</evidence>
<comment type="caution">
    <text evidence="8">Lacks conserved residue(s) required for the propagation of feature annotation.</text>
</comment>
<evidence type="ECO:0000256" key="7">
    <source>
        <dbReference type="ARBA" id="ARBA00023285"/>
    </source>
</evidence>
<dbReference type="CDD" id="cd11618">
    <property type="entry name" value="ChtBD1_1"/>
    <property type="match status" value="1"/>
</dbReference>
<organism evidence="12 13">
    <name type="scientific">Tuber aestivum</name>
    <name type="common">summer truffle</name>
    <dbReference type="NCBI Taxonomy" id="59557"/>
    <lineage>
        <taxon>Eukaryota</taxon>
        <taxon>Fungi</taxon>
        <taxon>Dikarya</taxon>
        <taxon>Ascomycota</taxon>
        <taxon>Pezizomycotina</taxon>
        <taxon>Pezizomycetes</taxon>
        <taxon>Pezizales</taxon>
        <taxon>Tuberaceae</taxon>
        <taxon>Tuber</taxon>
    </lineage>
</organism>
<comment type="cofactor">
    <cofactor evidence="1">
        <name>Co(2+)</name>
        <dbReference type="ChEBI" id="CHEBI:48828"/>
    </cofactor>
</comment>
<dbReference type="Pfam" id="PF01522">
    <property type="entry name" value="Polysacc_deac_1"/>
    <property type="match status" value="1"/>
</dbReference>
<evidence type="ECO:0000256" key="6">
    <source>
        <dbReference type="ARBA" id="ARBA00023277"/>
    </source>
</evidence>
<keyword evidence="4 9" id="KW-0732">Signal</keyword>
<feature type="disulfide bond" evidence="8">
    <location>
        <begin position="51"/>
        <end position="65"/>
    </location>
</feature>
<feature type="chain" id="PRO_5012764840" description="NodB homology domain-containing protein" evidence="9">
    <location>
        <begin position="22"/>
        <end position="327"/>
    </location>
</feature>
<dbReference type="SUPFAM" id="SSF88713">
    <property type="entry name" value="Glycoside hydrolase/deacetylase"/>
    <property type="match status" value="1"/>
</dbReference>
<dbReference type="AlphaFoldDB" id="A0A292PU31"/>
<dbReference type="PANTHER" id="PTHR46471:SF4">
    <property type="entry name" value="CHITIN DEACETYLASE"/>
    <property type="match status" value="1"/>
</dbReference>
<keyword evidence="2 8" id="KW-0147">Chitin-binding</keyword>
<sequence length="327" mass="34942">MHFQKASAAVALLALLPATIASPLFRRNSSSGQCGAANGGLRCDASPGNSCCSAAGNCGDSADHCGTGCQAGFGTCGGAAASNTPGGEATSSASRAKLGSVPYGAEFKRCTKAGTIALTYDDGPYIYTAGVLDLLKEYDAKATFFVTGNNIGKGAIDSSSQPWAGVIQRMESEGHQIASHTWTHQDLSAIDENARKDEMYNNERALRNILGKFPTYMRPPFSSCTEASGCPRTMEQLGYHITSFDLDTDDYNNLTPELMQKVEEKFTSTVEGSDAAQTSFLAIAHDIHELTAKRLTKHMLEVIKKKGYKAVTVGECLDDPKENWYRS</sequence>
<gene>
    <name evidence="12" type="ORF">GSTUAT00005897001</name>
</gene>
<dbReference type="EMBL" id="LN891061">
    <property type="protein sequence ID" value="CUS09967.1"/>
    <property type="molecule type" value="Genomic_DNA"/>
</dbReference>
<evidence type="ECO:0000259" key="10">
    <source>
        <dbReference type="PROSITE" id="PS50941"/>
    </source>
</evidence>
<dbReference type="InterPro" id="IPR036861">
    <property type="entry name" value="Endochitinase-like_sf"/>
</dbReference>
<keyword evidence="8" id="KW-1015">Disulfide bond</keyword>
<dbReference type="InterPro" id="IPR001002">
    <property type="entry name" value="Chitin-bd_1"/>
</dbReference>
<keyword evidence="6" id="KW-0119">Carbohydrate metabolism</keyword>
<dbReference type="SMART" id="SM00270">
    <property type="entry name" value="ChtBD1"/>
    <property type="match status" value="1"/>
</dbReference>
<evidence type="ECO:0000259" key="11">
    <source>
        <dbReference type="PROSITE" id="PS51677"/>
    </source>
</evidence>
<evidence type="ECO:0000256" key="4">
    <source>
        <dbReference type="ARBA" id="ARBA00022729"/>
    </source>
</evidence>
<evidence type="ECO:0000256" key="9">
    <source>
        <dbReference type="SAM" id="SignalP"/>
    </source>
</evidence>
<evidence type="ECO:0000313" key="13">
    <source>
        <dbReference type="Proteomes" id="UP001412239"/>
    </source>
</evidence>
<dbReference type="Proteomes" id="UP001412239">
    <property type="component" value="Unassembled WGS sequence"/>
</dbReference>
<dbReference type="CDD" id="cd10951">
    <property type="entry name" value="CE4_ClCDA_like"/>
    <property type="match status" value="1"/>
</dbReference>
<dbReference type="PANTHER" id="PTHR46471">
    <property type="entry name" value="CHITIN DEACETYLASE"/>
    <property type="match status" value="1"/>
</dbReference>
<reference evidence="12" key="1">
    <citation type="submission" date="2015-10" db="EMBL/GenBank/DDBJ databases">
        <authorList>
            <person name="Regsiter A."/>
            <person name="william w."/>
        </authorList>
    </citation>
    <scope>NUCLEOTIDE SEQUENCE</scope>
    <source>
        <strain evidence="12">Montdore</strain>
    </source>
</reference>
<dbReference type="Gene3D" id="3.20.20.370">
    <property type="entry name" value="Glycoside hydrolase/deacetylase"/>
    <property type="match status" value="1"/>
</dbReference>
<evidence type="ECO:0000256" key="1">
    <source>
        <dbReference type="ARBA" id="ARBA00001941"/>
    </source>
</evidence>
<dbReference type="PROSITE" id="PS50941">
    <property type="entry name" value="CHIT_BIND_I_2"/>
    <property type="match status" value="1"/>
</dbReference>
<proteinExistence type="predicted"/>
<accession>A0A292PU31</accession>
<dbReference type="InterPro" id="IPR011330">
    <property type="entry name" value="Glyco_hydro/deAcase_b/a-brl"/>
</dbReference>
<evidence type="ECO:0000256" key="3">
    <source>
        <dbReference type="ARBA" id="ARBA00022723"/>
    </source>
</evidence>
<dbReference type="GO" id="GO:0005975">
    <property type="term" value="P:carbohydrate metabolic process"/>
    <property type="evidence" value="ECO:0007669"/>
    <property type="project" value="InterPro"/>
</dbReference>
<keyword evidence="5" id="KW-0378">Hydrolase</keyword>
<evidence type="ECO:0008006" key="14">
    <source>
        <dbReference type="Google" id="ProtNLM"/>
    </source>
</evidence>
<name>A0A292PU31_9PEZI</name>
<evidence type="ECO:0000256" key="8">
    <source>
        <dbReference type="PROSITE-ProRule" id="PRU00261"/>
    </source>
</evidence>
<feature type="signal peptide" evidence="9">
    <location>
        <begin position="1"/>
        <end position="21"/>
    </location>
</feature>
<evidence type="ECO:0000256" key="2">
    <source>
        <dbReference type="ARBA" id="ARBA00022669"/>
    </source>
</evidence>
<evidence type="ECO:0000313" key="12">
    <source>
        <dbReference type="EMBL" id="CUS09967.1"/>
    </source>
</evidence>
<keyword evidence="3" id="KW-0479">Metal-binding</keyword>
<dbReference type="GO" id="GO:0046872">
    <property type="term" value="F:metal ion binding"/>
    <property type="evidence" value="ECO:0007669"/>
    <property type="project" value="UniProtKB-KW"/>
</dbReference>
<protein>
    <recommendedName>
        <fullName evidence="14">NodB homology domain-containing protein</fullName>
    </recommendedName>
</protein>
<dbReference type="SUPFAM" id="SSF57016">
    <property type="entry name" value="Plant lectins/antimicrobial peptides"/>
    <property type="match status" value="1"/>
</dbReference>
<keyword evidence="13" id="KW-1185">Reference proteome</keyword>
<feature type="domain" description="Chitin-binding type-1" evidence="10">
    <location>
        <begin position="31"/>
        <end position="78"/>
    </location>
</feature>
<dbReference type="PROSITE" id="PS51677">
    <property type="entry name" value="NODB"/>
    <property type="match status" value="1"/>
</dbReference>
<dbReference type="GO" id="GO:0016810">
    <property type="term" value="F:hydrolase activity, acting on carbon-nitrogen (but not peptide) bonds"/>
    <property type="evidence" value="ECO:0007669"/>
    <property type="project" value="InterPro"/>
</dbReference>
<keyword evidence="7" id="KW-0170">Cobalt</keyword>
<dbReference type="InterPro" id="IPR002509">
    <property type="entry name" value="NODB_dom"/>
</dbReference>
<dbReference type="GO" id="GO:0008061">
    <property type="term" value="F:chitin binding"/>
    <property type="evidence" value="ECO:0007669"/>
    <property type="project" value="UniProtKB-UniRule"/>
</dbReference>